<sequence length="132" mass="14741">MLLVKHYVAPSPIHGLGLFLVEPVKAGQIVWKYEPTFDTEIPEALLHYLLDPYAEAVRENAEYLSARGVFRLGNDGDIFMNHSDQPTLVDLGEEMRAVRDLGSGEELTCDYRMVNVLGFDPSDCPTSSVARK</sequence>
<evidence type="ECO:0000313" key="3">
    <source>
        <dbReference type="Proteomes" id="UP000295277"/>
    </source>
</evidence>
<dbReference type="Pfam" id="PF00856">
    <property type="entry name" value="SET"/>
    <property type="match status" value="1"/>
</dbReference>
<dbReference type="Proteomes" id="UP000295277">
    <property type="component" value="Unassembled WGS sequence"/>
</dbReference>
<keyword evidence="3" id="KW-1185">Reference proteome</keyword>
<dbReference type="InterPro" id="IPR046341">
    <property type="entry name" value="SET_dom_sf"/>
</dbReference>
<protein>
    <recommendedName>
        <fullName evidence="1">SET domain-containing protein</fullName>
    </recommendedName>
</protein>
<dbReference type="RefSeq" id="WP_132696832.1">
    <property type="nucleotide sequence ID" value="NZ_SLVM01000036.1"/>
</dbReference>
<comment type="caution">
    <text evidence="2">The sequence shown here is derived from an EMBL/GenBank/DDBJ whole genome shotgun (WGS) entry which is preliminary data.</text>
</comment>
<dbReference type="OrthoDB" id="9804945at2"/>
<dbReference type="Gene3D" id="2.170.270.10">
    <property type="entry name" value="SET domain"/>
    <property type="match status" value="1"/>
</dbReference>
<name>A0A4V2R3B8_9RHOB</name>
<evidence type="ECO:0000313" key="2">
    <source>
        <dbReference type="EMBL" id="TCM75897.1"/>
    </source>
</evidence>
<dbReference type="SUPFAM" id="SSF82199">
    <property type="entry name" value="SET domain"/>
    <property type="match status" value="1"/>
</dbReference>
<accession>A0A4V2R3B8</accession>
<evidence type="ECO:0000259" key="1">
    <source>
        <dbReference type="Pfam" id="PF00856"/>
    </source>
</evidence>
<dbReference type="EMBL" id="SLVM01000036">
    <property type="protein sequence ID" value="TCM75897.1"/>
    <property type="molecule type" value="Genomic_DNA"/>
</dbReference>
<dbReference type="AlphaFoldDB" id="A0A4V2R3B8"/>
<gene>
    <name evidence="2" type="ORF">EV216_13625</name>
</gene>
<feature type="domain" description="SET" evidence="1">
    <location>
        <begin position="15"/>
        <end position="111"/>
    </location>
</feature>
<dbReference type="InterPro" id="IPR001214">
    <property type="entry name" value="SET_dom"/>
</dbReference>
<organism evidence="2 3">
    <name type="scientific">Rhodovulum steppense</name>
    <dbReference type="NCBI Taxonomy" id="540251"/>
    <lineage>
        <taxon>Bacteria</taxon>
        <taxon>Pseudomonadati</taxon>
        <taxon>Pseudomonadota</taxon>
        <taxon>Alphaproteobacteria</taxon>
        <taxon>Rhodobacterales</taxon>
        <taxon>Paracoccaceae</taxon>
        <taxon>Rhodovulum</taxon>
    </lineage>
</organism>
<reference evidence="2 3" key="1">
    <citation type="submission" date="2019-03" db="EMBL/GenBank/DDBJ databases">
        <title>Genomic Encyclopedia of Type Strains, Phase IV (KMG-IV): sequencing the most valuable type-strain genomes for metagenomic binning, comparative biology and taxonomic classification.</title>
        <authorList>
            <person name="Goeker M."/>
        </authorList>
    </citation>
    <scope>NUCLEOTIDE SEQUENCE [LARGE SCALE GENOMIC DNA]</scope>
    <source>
        <strain evidence="2 3">DSM 21153</strain>
    </source>
</reference>
<proteinExistence type="predicted"/>